<dbReference type="GO" id="GO:0009088">
    <property type="term" value="P:threonine biosynthetic process"/>
    <property type="evidence" value="ECO:0007669"/>
    <property type="project" value="UniProtKB-UniRule"/>
</dbReference>
<evidence type="ECO:0000256" key="1">
    <source>
        <dbReference type="ARBA" id="ARBA00001933"/>
    </source>
</evidence>
<dbReference type="CDD" id="cd01563">
    <property type="entry name" value="Thr-synth_1"/>
    <property type="match status" value="1"/>
</dbReference>
<dbReference type="Pfam" id="PF00291">
    <property type="entry name" value="PALP"/>
    <property type="match status" value="1"/>
</dbReference>
<dbReference type="GO" id="GO:0003941">
    <property type="term" value="F:L-serine ammonia-lyase activity"/>
    <property type="evidence" value="ECO:0007669"/>
    <property type="project" value="TreeGrafter"/>
</dbReference>
<evidence type="ECO:0000256" key="6">
    <source>
        <dbReference type="ARBA" id="ARBA00022605"/>
    </source>
</evidence>
<dbReference type="SUPFAM" id="SSF53686">
    <property type="entry name" value="Tryptophan synthase beta subunit-like PLP-dependent enzymes"/>
    <property type="match status" value="1"/>
</dbReference>
<sequence length="288" mass="31308">MHLRCVNCNRRYEIDEVVYSCNCGGLLEVVIDLDKARNVFDGRDITLWKYRSFLPVDERVSLREGGTPIYKLSDGVYLKNEGANPTGSFKDRGMTVGVSKAVELGMRKVICASTGNTAASLAAYSAKAGMKCYVLVPSGKVAVGKLSQAIIHGANIVQIKGNFDDALNIVLKASRGIGAYILNSVNPFRLEGQKTAAFEIYDQLRFVPDAVILPVGNGGNISAIWKGFKEMEEAGIINKLPKMVGIQAEGASPLVRMFKEGGDFRPFERPETVATAIRIGNPVNWTKA</sequence>
<accession>A0A429GGT9</accession>
<dbReference type="InterPro" id="IPR050147">
    <property type="entry name" value="Ser/Thr_Dehydratase"/>
</dbReference>
<dbReference type="GO" id="GO:0006565">
    <property type="term" value="P:L-serine catabolic process"/>
    <property type="evidence" value="ECO:0007669"/>
    <property type="project" value="TreeGrafter"/>
</dbReference>
<feature type="binding site" evidence="12">
    <location>
        <position position="116"/>
    </location>
    <ligand>
        <name>pyridoxal 5'-phosphate</name>
        <dbReference type="ChEBI" id="CHEBI:597326"/>
    </ligand>
</feature>
<dbReference type="PIRSF" id="PIRSF038945">
    <property type="entry name" value="Thr_synthase"/>
    <property type="match status" value="1"/>
</dbReference>
<dbReference type="AlphaFoldDB" id="A0A429GGT9"/>
<evidence type="ECO:0000259" key="15">
    <source>
        <dbReference type="Pfam" id="PF00291"/>
    </source>
</evidence>
<dbReference type="InterPro" id="IPR026260">
    <property type="entry name" value="Thr_Synthase_bac/arc"/>
</dbReference>
<name>A0A429GGT9_9CREN</name>
<dbReference type="EC" id="4.2.3.1" evidence="4 11"/>
<evidence type="ECO:0000313" key="17">
    <source>
        <dbReference type="Proteomes" id="UP000277582"/>
    </source>
</evidence>
<evidence type="ECO:0000256" key="5">
    <source>
        <dbReference type="ARBA" id="ARBA00018679"/>
    </source>
</evidence>
<dbReference type="Proteomes" id="UP000277582">
    <property type="component" value="Unassembled WGS sequence"/>
</dbReference>
<dbReference type="InterPro" id="IPR004450">
    <property type="entry name" value="Thr_synthase-like"/>
</dbReference>
<evidence type="ECO:0000256" key="13">
    <source>
        <dbReference type="PIRSR" id="PIRSR038945-2"/>
    </source>
</evidence>
<evidence type="ECO:0000256" key="10">
    <source>
        <dbReference type="ARBA" id="ARBA00049144"/>
    </source>
</evidence>
<dbReference type="PANTHER" id="PTHR48078">
    <property type="entry name" value="THREONINE DEHYDRATASE, MITOCHONDRIAL-RELATED"/>
    <property type="match status" value="1"/>
</dbReference>
<dbReference type="PANTHER" id="PTHR48078:SF6">
    <property type="entry name" value="L-THREONINE DEHYDRATASE CATABOLIC TDCB"/>
    <property type="match status" value="1"/>
</dbReference>
<comment type="caution">
    <text evidence="16">The sequence shown here is derived from an EMBL/GenBank/DDBJ whole genome shotgun (WGS) entry which is preliminary data.</text>
</comment>
<dbReference type="InterPro" id="IPR036052">
    <property type="entry name" value="TrpB-like_PALP_sf"/>
</dbReference>
<organism evidence="16 17">
    <name type="scientific">Candidatus Methanodesulfokora washburnensis</name>
    <dbReference type="NCBI Taxonomy" id="2478471"/>
    <lineage>
        <taxon>Archaea</taxon>
        <taxon>Thermoproteota</taxon>
        <taxon>Candidatus Korarchaeia</taxon>
        <taxon>Candidatus Korarchaeia incertae sedis</taxon>
        <taxon>Candidatus Methanodesulfokora</taxon>
    </lineage>
</organism>
<dbReference type="GO" id="GO:0004794">
    <property type="term" value="F:threonine deaminase activity"/>
    <property type="evidence" value="ECO:0007669"/>
    <property type="project" value="TreeGrafter"/>
</dbReference>
<comment type="similarity">
    <text evidence="3">Belongs to the threonine synthase family.</text>
</comment>
<dbReference type="EMBL" id="RCOS01000130">
    <property type="protein sequence ID" value="RSN73014.1"/>
    <property type="molecule type" value="Genomic_DNA"/>
</dbReference>
<dbReference type="GO" id="GO:0030170">
    <property type="term" value="F:pyridoxal phosphate binding"/>
    <property type="evidence" value="ECO:0007669"/>
    <property type="project" value="InterPro"/>
</dbReference>
<evidence type="ECO:0000256" key="12">
    <source>
        <dbReference type="PIRSR" id="PIRSR038945-1"/>
    </source>
</evidence>
<feature type="binding site" evidence="12">
    <location>
        <begin position="216"/>
        <end position="220"/>
    </location>
    <ligand>
        <name>pyridoxal 5'-phosphate</name>
        <dbReference type="ChEBI" id="CHEBI:597326"/>
    </ligand>
</feature>
<comment type="pathway">
    <text evidence="2">Amino-acid biosynthesis; L-threonine biosynthesis; L-threonine from L-aspartate: step 5/5.</text>
</comment>
<dbReference type="FunFam" id="3.40.50.1100:FF:000013">
    <property type="entry name" value="Threonine synthase"/>
    <property type="match status" value="1"/>
</dbReference>
<dbReference type="InterPro" id="IPR001926">
    <property type="entry name" value="TrpB-like_PALP"/>
</dbReference>
<evidence type="ECO:0000256" key="7">
    <source>
        <dbReference type="ARBA" id="ARBA00022697"/>
    </source>
</evidence>
<proteinExistence type="inferred from homology"/>
<keyword evidence="8 12" id="KW-0663">Pyridoxal phosphate</keyword>
<dbReference type="GO" id="GO:0009097">
    <property type="term" value="P:isoleucine biosynthetic process"/>
    <property type="evidence" value="ECO:0007669"/>
    <property type="project" value="TreeGrafter"/>
</dbReference>
<evidence type="ECO:0000313" key="16">
    <source>
        <dbReference type="EMBL" id="RSN73014.1"/>
    </source>
</evidence>
<keyword evidence="9 16" id="KW-0456">Lyase</keyword>
<evidence type="ECO:0000256" key="8">
    <source>
        <dbReference type="ARBA" id="ARBA00022898"/>
    </source>
</evidence>
<feature type="non-terminal residue" evidence="16">
    <location>
        <position position="288"/>
    </location>
</feature>
<evidence type="ECO:0000256" key="2">
    <source>
        <dbReference type="ARBA" id="ARBA00004979"/>
    </source>
</evidence>
<reference evidence="16 17" key="1">
    <citation type="submission" date="2018-10" db="EMBL/GenBank/DDBJ databases">
        <title>Co-occurring genomic capacity for anaerobic methane metabolism and dissimilatory sulfite reduction discovered in the Korarchaeota.</title>
        <authorList>
            <person name="Mckay L.J."/>
            <person name="Dlakic M."/>
            <person name="Fields M.W."/>
            <person name="Delmont T.O."/>
            <person name="Eren A.M."/>
            <person name="Jay Z.J."/>
            <person name="Klingelsmith K.B."/>
            <person name="Rusch D.B."/>
            <person name="Inskeep W.P."/>
        </authorList>
    </citation>
    <scope>NUCLEOTIDE SEQUENCE [LARGE SCALE GENOMIC DNA]</scope>
    <source>
        <strain evidence="16 17">MDKW</strain>
    </source>
</reference>
<evidence type="ECO:0000256" key="14">
    <source>
        <dbReference type="PIRSR" id="PIRSR038945-3"/>
    </source>
</evidence>
<evidence type="ECO:0000256" key="4">
    <source>
        <dbReference type="ARBA" id="ARBA00013028"/>
    </source>
</evidence>
<keyword evidence="17" id="KW-1185">Reference proteome</keyword>
<dbReference type="GO" id="GO:0004795">
    <property type="term" value="F:threonine synthase activity"/>
    <property type="evidence" value="ECO:0007669"/>
    <property type="project" value="UniProtKB-UniRule"/>
</dbReference>
<keyword evidence="7" id="KW-0791">Threonine biosynthesis</keyword>
<comment type="catalytic activity">
    <reaction evidence="10">
        <text>O-phospho-L-homoserine + H2O = L-threonine + phosphate</text>
        <dbReference type="Rhea" id="RHEA:10840"/>
        <dbReference type="ChEBI" id="CHEBI:15377"/>
        <dbReference type="ChEBI" id="CHEBI:43474"/>
        <dbReference type="ChEBI" id="CHEBI:57590"/>
        <dbReference type="ChEBI" id="CHEBI:57926"/>
        <dbReference type="EC" id="4.2.3.1"/>
    </reaction>
</comment>
<dbReference type="PROSITE" id="PS00165">
    <property type="entry name" value="DEHYDRATASE_SER_THR"/>
    <property type="match status" value="1"/>
</dbReference>
<feature type="domain" description="Tryptophan synthase beta chain-like PALP" evidence="15">
    <location>
        <begin position="60"/>
        <end position="284"/>
    </location>
</feature>
<dbReference type="NCBIfam" id="TIGR00260">
    <property type="entry name" value="thrC"/>
    <property type="match status" value="1"/>
</dbReference>
<dbReference type="GO" id="GO:0006567">
    <property type="term" value="P:L-threonine catabolic process"/>
    <property type="evidence" value="ECO:0007669"/>
    <property type="project" value="TreeGrafter"/>
</dbReference>
<dbReference type="RefSeq" id="WP_125672121.1">
    <property type="nucleotide sequence ID" value="NZ_RCOS01000130.1"/>
</dbReference>
<dbReference type="OrthoDB" id="6371at2157"/>
<keyword evidence="6" id="KW-0028">Amino-acid biosynthesis</keyword>
<dbReference type="Gene3D" id="3.40.50.1100">
    <property type="match status" value="2"/>
</dbReference>
<protein>
    <recommendedName>
        <fullName evidence="5 11">Threonine synthase</fullName>
        <ecNumber evidence="4 11">4.2.3.1</ecNumber>
    </recommendedName>
</protein>
<feature type="cross-link" description="Isoglutamyl lysine isopeptide (Lys-Gln) (interchain with Q-Cter in protein Pup)" evidence="14">
    <location>
        <position position="172"/>
    </location>
</feature>
<evidence type="ECO:0000256" key="3">
    <source>
        <dbReference type="ARBA" id="ARBA00005517"/>
    </source>
</evidence>
<feature type="modified residue" description="N6-(pyridoxal phosphate)lysine" evidence="13">
    <location>
        <position position="90"/>
    </location>
</feature>
<gene>
    <name evidence="16" type="ORF">D6D85_11590</name>
</gene>
<evidence type="ECO:0000256" key="9">
    <source>
        <dbReference type="ARBA" id="ARBA00023239"/>
    </source>
</evidence>
<comment type="cofactor">
    <cofactor evidence="1 12">
        <name>pyridoxal 5'-phosphate</name>
        <dbReference type="ChEBI" id="CHEBI:597326"/>
    </cofactor>
</comment>
<evidence type="ECO:0000256" key="11">
    <source>
        <dbReference type="NCBIfam" id="TIGR00260"/>
    </source>
</evidence>
<dbReference type="InterPro" id="IPR000634">
    <property type="entry name" value="Ser/Thr_deHydtase_PyrdxlP-BS"/>
</dbReference>
<dbReference type="UniPathway" id="UPA00050">
    <property type="reaction ID" value="UER00065"/>
</dbReference>